<gene>
    <name evidence="1" type="ORF">L6164_008949</name>
</gene>
<evidence type="ECO:0000313" key="1">
    <source>
        <dbReference type="EMBL" id="KAI4348195.1"/>
    </source>
</evidence>
<dbReference type="EMBL" id="CM039429">
    <property type="protein sequence ID" value="KAI4348195.1"/>
    <property type="molecule type" value="Genomic_DNA"/>
</dbReference>
<protein>
    <submittedName>
        <fullName evidence="1">Uncharacterized protein</fullName>
    </submittedName>
</protein>
<evidence type="ECO:0000313" key="2">
    <source>
        <dbReference type="Proteomes" id="UP000828941"/>
    </source>
</evidence>
<sequence>MQFSEATNVNKQVSSSYLLGQSVWSIKLSELNKGCDESGEDSQARPTRMDIKIQLYMFDATIKHQLL</sequence>
<dbReference type="Proteomes" id="UP000828941">
    <property type="component" value="Chromosome 4"/>
</dbReference>
<name>A0ACB9PI41_BAUVA</name>
<comment type="caution">
    <text evidence="1">The sequence shown here is derived from an EMBL/GenBank/DDBJ whole genome shotgun (WGS) entry which is preliminary data.</text>
</comment>
<reference evidence="1 2" key="1">
    <citation type="journal article" date="2022" name="DNA Res.">
        <title>Chromosomal-level genome assembly of the orchid tree Bauhinia variegata (Leguminosae; Cercidoideae) supports the allotetraploid origin hypothesis of Bauhinia.</title>
        <authorList>
            <person name="Zhong Y."/>
            <person name="Chen Y."/>
            <person name="Zheng D."/>
            <person name="Pang J."/>
            <person name="Liu Y."/>
            <person name="Luo S."/>
            <person name="Meng S."/>
            <person name="Qian L."/>
            <person name="Wei D."/>
            <person name="Dai S."/>
            <person name="Zhou R."/>
        </authorList>
    </citation>
    <scope>NUCLEOTIDE SEQUENCE [LARGE SCALE GENOMIC DNA]</scope>
    <source>
        <strain evidence="1">BV-YZ2020</strain>
    </source>
</reference>
<keyword evidence="2" id="KW-1185">Reference proteome</keyword>
<accession>A0ACB9PI41</accession>
<proteinExistence type="predicted"/>
<organism evidence="1 2">
    <name type="scientific">Bauhinia variegata</name>
    <name type="common">Purple orchid tree</name>
    <name type="synonym">Phanera variegata</name>
    <dbReference type="NCBI Taxonomy" id="167791"/>
    <lineage>
        <taxon>Eukaryota</taxon>
        <taxon>Viridiplantae</taxon>
        <taxon>Streptophyta</taxon>
        <taxon>Embryophyta</taxon>
        <taxon>Tracheophyta</taxon>
        <taxon>Spermatophyta</taxon>
        <taxon>Magnoliopsida</taxon>
        <taxon>eudicotyledons</taxon>
        <taxon>Gunneridae</taxon>
        <taxon>Pentapetalae</taxon>
        <taxon>rosids</taxon>
        <taxon>fabids</taxon>
        <taxon>Fabales</taxon>
        <taxon>Fabaceae</taxon>
        <taxon>Cercidoideae</taxon>
        <taxon>Cercideae</taxon>
        <taxon>Bauhiniinae</taxon>
        <taxon>Bauhinia</taxon>
    </lineage>
</organism>